<comment type="caution">
    <text evidence="1">The sequence shown here is derived from an EMBL/GenBank/DDBJ whole genome shotgun (WGS) entry which is preliminary data.</text>
</comment>
<accession>A0A4R2P0J5</accession>
<reference evidence="1 2" key="1">
    <citation type="submission" date="2019-03" db="EMBL/GenBank/DDBJ databases">
        <title>Genomic Encyclopedia of Type Strains, Phase IV (KMG-IV): sequencing the most valuable type-strain genomes for metagenomic binning, comparative biology and taxonomic classification.</title>
        <authorList>
            <person name="Goeker M."/>
        </authorList>
    </citation>
    <scope>NUCLEOTIDE SEQUENCE [LARGE SCALE GENOMIC DNA]</scope>
    <source>
        <strain evidence="1 2">DSM 2781</strain>
    </source>
</reference>
<dbReference type="RefSeq" id="WP_132598777.1">
    <property type="nucleotide sequence ID" value="NZ_NRRP01000005.1"/>
</dbReference>
<evidence type="ECO:0000313" key="2">
    <source>
        <dbReference type="Proteomes" id="UP000295733"/>
    </source>
</evidence>
<proteinExistence type="predicted"/>
<sequence length="108" mass="11951">MRLTAEFWVHAYLARLRLADIPAFVVAHGDDTGGAVLVKLNTLDGQARVFQRSFDLATGDRVWIVLAEGAEPEVDAAIARQRGFDPDLWVVEVEDRQGRHLLDDPGLA</sequence>
<keyword evidence="2" id="KW-1185">Reference proteome</keyword>
<evidence type="ECO:0000313" key="1">
    <source>
        <dbReference type="EMBL" id="TCP27424.1"/>
    </source>
</evidence>
<gene>
    <name evidence="1" type="ORF">EV656_101330</name>
</gene>
<dbReference type="EMBL" id="SLXL01000001">
    <property type="protein sequence ID" value="TCP27424.1"/>
    <property type="molecule type" value="Genomic_DNA"/>
</dbReference>
<dbReference type="Pfam" id="PF07372">
    <property type="entry name" value="DUF1491"/>
    <property type="match status" value="1"/>
</dbReference>
<organism evidence="1 2">
    <name type="scientific">Rhodovulum adriaticum</name>
    <name type="common">Rhodopseudomonas adriatica</name>
    <dbReference type="NCBI Taxonomy" id="35804"/>
    <lineage>
        <taxon>Bacteria</taxon>
        <taxon>Pseudomonadati</taxon>
        <taxon>Pseudomonadota</taxon>
        <taxon>Alphaproteobacteria</taxon>
        <taxon>Rhodobacterales</taxon>
        <taxon>Paracoccaceae</taxon>
        <taxon>Rhodovulum</taxon>
    </lineage>
</organism>
<evidence type="ECO:0008006" key="3">
    <source>
        <dbReference type="Google" id="ProtNLM"/>
    </source>
</evidence>
<protein>
    <recommendedName>
        <fullName evidence="3">DUF1491 family protein</fullName>
    </recommendedName>
</protein>
<dbReference type="InterPro" id="IPR009964">
    <property type="entry name" value="DUF1491"/>
</dbReference>
<dbReference type="AlphaFoldDB" id="A0A4R2P0J5"/>
<dbReference type="OrthoDB" id="9809136at2"/>
<dbReference type="Proteomes" id="UP000295733">
    <property type="component" value="Unassembled WGS sequence"/>
</dbReference>
<dbReference type="Gene3D" id="3.40.1530.20">
    <property type="entry name" value="Protein of unknown function (DUF1491)"/>
    <property type="match status" value="1"/>
</dbReference>
<name>A0A4R2P0J5_RHOAD</name>